<keyword evidence="2" id="KW-0813">Transport</keyword>
<gene>
    <name evidence="4" type="primary">atpF_2</name>
    <name evidence="4" type="ORF">IMSAGC017_02156</name>
    <name evidence="5" type="ORF">SAMN04489758_10744</name>
</gene>
<dbReference type="EMBL" id="BLMI01000265">
    <property type="protein sequence ID" value="GFI42109.1"/>
    <property type="molecule type" value="Genomic_DNA"/>
</dbReference>
<sequence length="102" mass="11527">MRFYCISDNVDTQVGLRLVGIEGQVVHKRREFLELLETKLKDDSIGIILITTNLIELAPDVISEIKLKQQKPLLVEIPDRHGESKIGETIDKYVSEAIGVKL</sequence>
<dbReference type="OrthoDB" id="46791at2"/>
<dbReference type="Gene3D" id="3.40.50.10580">
    <property type="entry name" value="ATPase, V1 complex, subunit F"/>
    <property type="match status" value="1"/>
</dbReference>
<evidence type="ECO:0000313" key="4">
    <source>
        <dbReference type="EMBL" id="GFI42109.1"/>
    </source>
</evidence>
<protein>
    <submittedName>
        <fullName evidence="4">V-type ATP synthase subunit F</fullName>
    </submittedName>
    <submittedName>
        <fullName evidence="5">V/A-type H+-transporting ATPase subunit F</fullName>
    </submittedName>
</protein>
<accession>A0A1I0DSU1</accession>
<evidence type="ECO:0000313" key="5">
    <source>
        <dbReference type="EMBL" id="SET34851.1"/>
    </source>
</evidence>
<dbReference type="GeneID" id="78287978"/>
<dbReference type="RefSeq" id="WP_003537296.1">
    <property type="nucleotide sequence ID" value="NZ_BLMI01000265.1"/>
</dbReference>
<reference evidence="4 7" key="3">
    <citation type="journal article" date="2020" name="Microbiome">
        <title>Single-cell genomics of uncultured bacteria reveals dietary fiber responders in the mouse gut microbiota.</title>
        <authorList>
            <person name="Chijiiwa R."/>
            <person name="Hosokawa M."/>
            <person name="Kogawa M."/>
            <person name="Nishikawa Y."/>
            <person name="Ide K."/>
            <person name="Sakanashi C."/>
            <person name="Takahashi K."/>
            <person name="Takeyama H."/>
        </authorList>
    </citation>
    <scope>NUCLEOTIDE SEQUENCE [LARGE SCALE GENOMIC DNA]</scope>
    <source>
        <strain evidence="4">IMSAGC_017</strain>
    </source>
</reference>
<reference evidence="5" key="1">
    <citation type="submission" date="2016-10" db="EMBL/GenBank/DDBJ databases">
        <authorList>
            <person name="de Groot N.N."/>
        </authorList>
    </citation>
    <scope>NUCLEOTIDE SEQUENCE [LARGE SCALE GENOMIC DNA]</scope>
    <source>
        <strain evidence="5">DSM 1551</strain>
    </source>
</reference>
<dbReference type="SUPFAM" id="SSF159468">
    <property type="entry name" value="AtpF-like"/>
    <property type="match status" value="1"/>
</dbReference>
<evidence type="ECO:0000256" key="1">
    <source>
        <dbReference type="ARBA" id="ARBA00010148"/>
    </source>
</evidence>
<dbReference type="Proteomes" id="UP000198558">
    <property type="component" value="Unassembled WGS sequence"/>
</dbReference>
<reference evidence="6" key="2">
    <citation type="submission" date="2016-10" db="EMBL/GenBank/DDBJ databases">
        <authorList>
            <person name="Varghese N."/>
            <person name="Submissions S."/>
        </authorList>
    </citation>
    <scope>NUCLEOTIDE SEQUENCE [LARGE SCALE GENOMIC DNA]</scope>
    <source>
        <strain evidence="6">DSM 1551</strain>
    </source>
</reference>
<dbReference type="EMBL" id="FOIN01000007">
    <property type="protein sequence ID" value="SET34851.1"/>
    <property type="molecule type" value="Genomic_DNA"/>
</dbReference>
<organism evidence="5 6">
    <name type="scientific">Thomasclavelia cocleata</name>
    <dbReference type="NCBI Taxonomy" id="69824"/>
    <lineage>
        <taxon>Bacteria</taxon>
        <taxon>Bacillati</taxon>
        <taxon>Bacillota</taxon>
        <taxon>Erysipelotrichia</taxon>
        <taxon>Erysipelotrichales</taxon>
        <taxon>Coprobacillaceae</taxon>
        <taxon>Thomasclavelia</taxon>
    </lineage>
</organism>
<evidence type="ECO:0000256" key="2">
    <source>
        <dbReference type="ARBA" id="ARBA00022448"/>
    </source>
</evidence>
<dbReference type="Pfam" id="PF01990">
    <property type="entry name" value="ATP-synt_F"/>
    <property type="match status" value="1"/>
</dbReference>
<keyword evidence="3" id="KW-0406">Ion transport</keyword>
<dbReference type="InterPro" id="IPR008218">
    <property type="entry name" value="ATPase_V1-cplx_f_g_su"/>
</dbReference>
<evidence type="ECO:0000256" key="3">
    <source>
        <dbReference type="ARBA" id="ARBA00023065"/>
    </source>
</evidence>
<dbReference type="InterPro" id="IPR036906">
    <property type="entry name" value="ATPase_V1_fsu_sf"/>
</dbReference>
<keyword evidence="6" id="KW-1185">Reference proteome</keyword>
<proteinExistence type="inferred from homology"/>
<name>A0A1I0DSU1_9FIRM</name>
<evidence type="ECO:0000313" key="7">
    <source>
        <dbReference type="Proteomes" id="UP000490821"/>
    </source>
</evidence>
<dbReference type="AlphaFoldDB" id="A0A1I0DSU1"/>
<dbReference type="Proteomes" id="UP000490821">
    <property type="component" value="Unassembled WGS sequence"/>
</dbReference>
<comment type="similarity">
    <text evidence="1">Belongs to the V-ATPase F subunit family.</text>
</comment>
<dbReference type="GO" id="GO:0046961">
    <property type="term" value="F:proton-transporting ATPase activity, rotational mechanism"/>
    <property type="evidence" value="ECO:0007669"/>
    <property type="project" value="InterPro"/>
</dbReference>
<evidence type="ECO:0000313" key="6">
    <source>
        <dbReference type="Proteomes" id="UP000198558"/>
    </source>
</evidence>